<evidence type="ECO:0000313" key="3">
    <source>
        <dbReference type="Proteomes" id="UP000176967"/>
    </source>
</evidence>
<gene>
    <name evidence="2" type="ORF">A2890_02690</name>
</gene>
<dbReference type="STRING" id="1802628.A2890_02690"/>
<evidence type="ECO:0000313" key="2">
    <source>
        <dbReference type="EMBL" id="OGC59796.1"/>
    </source>
</evidence>
<organism evidence="2 3">
    <name type="scientific">candidate division WWE3 bacterium RIFCSPLOWO2_01_FULL_53_14</name>
    <dbReference type="NCBI Taxonomy" id="1802628"/>
    <lineage>
        <taxon>Bacteria</taxon>
        <taxon>Katanobacteria</taxon>
    </lineage>
</organism>
<accession>A0A1F4VRG0</accession>
<evidence type="ECO:0008006" key="4">
    <source>
        <dbReference type="Google" id="ProtNLM"/>
    </source>
</evidence>
<proteinExistence type="predicted"/>
<reference evidence="2 3" key="1">
    <citation type="journal article" date="2016" name="Nat. Commun.">
        <title>Thousands of microbial genomes shed light on interconnected biogeochemical processes in an aquifer system.</title>
        <authorList>
            <person name="Anantharaman K."/>
            <person name="Brown C.T."/>
            <person name="Hug L.A."/>
            <person name="Sharon I."/>
            <person name="Castelle C.J."/>
            <person name="Probst A.J."/>
            <person name="Thomas B.C."/>
            <person name="Singh A."/>
            <person name="Wilkins M.J."/>
            <person name="Karaoz U."/>
            <person name="Brodie E.L."/>
            <person name="Williams K.H."/>
            <person name="Hubbard S.S."/>
            <person name="Banfield J.F."/>
        </authorList>
    </citation>
    <scope>NUCLEOTIDE SEQUENCE [LARGE SCALE GENOMIC DNA]</scope>
</reference>
<sequence length="79" mass="8931">MIWAILTGLLIYVLIGFLLINWATGDLTLSTSYPGEVLLLVVLWPFCLKGLLGMRFMRAMMQNQLKALEAWAKSGKQEE</sequence>
<name>A0A1F4VRG0_UNCKA</name>
<keyword evidence="1" id="KW-0812">Transmembrane</keyword>
<feature type="transmembrane region" description="Helical" evidence="1">
    <location>
        <begin position="5"/>
        <end position="25"/>
    </location>
</feature>
<feature type="transmembrane region" description="Helical" evidence="1">
    <location>
        <begin position="37"/>
        <end position="57"/>
    </location>
</feature>
<keyword evidence="1" id="KW-1133">Transmembrane helix</keyword>
<dbReference type="Proteomes" id="UP000176967">
    <property type="component" value="Unassembled WGS sequence"/>
</dbReference>
<dbReference type="EMBL" id="MEVL01000034">
    <property type="protein sequence ID" value="OGC59796.1"/>
    <property type="molecule type" value="Genomic_DNA"/>
</dbReference>
<evidence type="ECO:0000256" key="1">
    <source>
        <dbReference type="SAM" id="Phobius"/>
    </source>
</evidence>
<dbReference type="AlphaFoldDB" id="A0A1F4VRG0"/>
<comment type="caution">
    <text evidence="2">The sequence shown here is derived from an EMBL/GenBank/DDBJ whole genome shotgun (WGS) entry which is preliminary data.</text>
</comment>
<protein>
    <recommendedName>
        <fullName evidence="4">DUF4282 domain-containing protein</fullName>
    </recommendedName>
</protein>
<keyword evidence="1" id="KW-0472">Membrane</keyword>